<dbReference type="PANTHER" id="PTHR30483:SF6">
    <property type="entry name" value="PERIPLASMIC BINDING PROTEIN OF ABC TRANSPORTER FOR NATURAL AMINO ACIDS"/>
    <property type="match status" value="1"/>
</dbReference>
<organism evidence="3">
    <name type="scientific">marine metagenome</name>
    <dbReference type="NCBI Taxonomy" id="408172"/>
    <lineage>
        <taxon>unclassified sequences</taxon>
        <taxon>metagenomes</taxon>
        <taxon>ecological metagenomes</taxon>
    </lineage>
</organism>
<sequence length="412" mass="43738">MGLLAVSVFAAAIWSVNAQAACTIKVGFISTFEGAFAVLGPESFRGAELAVTEFGGKAGGCDIELIKGSSDARPDVAIAAARKLVENDNVDILVGPLSGSEGLAMKEYAKTQPNKTFVNGISAAQDTTLREPADNFFRFSGDGAQWQAGLGNYAYDVKGFRRVVTLGEDYSYPYTQVFGFMHEFCGKGGKVVKKFWTPIGAKDYSSVIAAIPDDIDAVYVSLCGADPVNFLTQYVEFGGDKPLIGGSCTVGPDVLQVKGRFEDAVVGTVFAGPVPEGSNLPSWVAFDEQYKAAYAADQRWPGANMFLKAHYVNMKAVLLALDEVNGDLSNGQAALKNALSNMAFDTPTGSVSLDENRQAILSNYVSEIVRLDGGGIGPKVLLSIADVTQTLGMDRAEFMKFGPVSRTNPSCP</sequence>
<dbReference type="AlphaFoldDB" id="A0A381RB68"/>
<evidence type="ECO:0000256" key="1">
    <source>
        <dbReference type="ARBA" id="ARBA00022729"/>
    </source>
</evidence>
<accession>A0A381RB68</accession>
<dbReference type="InterPro" id="IPR051010">
    <property type="entry name" value="BCAA_transport"/>
</dbReference>
<gene>
    <name evidence="3" type="ORF">METZ01_LOCUS41042</name>
</gene>
<reference evidence="3" key="1">
    <citation type="submission" date="2018-05" db="EMBL/GenBank/DDBJ databases">
        <authorList>
            <person name="Lanie J.A."/>
            <person name="Ng W.-L."/>
            <person name="Kazmierczak K.M."/>
            <person name="Andrzejewski T.M."/>
            <person name="Davidsen T.M."/>
            <person name="Wayne K.J."/>
            <person name="Tettelin H."/>
            <person name="Glass J.I."/>
            <person name="Rusch D."/>
            <person name="Podicherti R."/>
            <person name="Tsui H.-C.T."/>
            <person name="Winkler M.E."/>
        </authorList>
    </citation>
    <scope>NUCLEOTIDE SEQUENCE</scope>
</reference>
<evidence type="ECO:0000259" key="2">
    <source>
        <dbReference type="Pfam" id="PF13458"/>
    </source>
</evidence>
<dbReference type="InterPro" id="IPR028081">
    <property type="entry name" value="Leu-bd"/>
</dbReference>
<proteinExistence type="predicted"/>
<dbReference type="EMBL" id="UINC01001759">
    <property type="protein sequence ID" value="SUZ88188.1"/>
    <property type="molecule type" value="Genomic_DNA"/>
</dbReference>
<dbReference type="Pfam" id="PF13458">
    <property type="entry name" value="Peripla_BP_6"/>
    <property type="match status" value="1"/>
</dbReference>
<evidence type="ECO:0000313" key="3">
    <source>
        <dbReference type="EMBL" id="SUZ88188.1"/>
    </source>
</evidence>
<dbReference type="PANTHER" id="PTHR30483">
    <property type="entry name" value="LEUCINE-SPECIFIC-BINDING PROTEIN"/>
    <property type="match status" value="1"/>
</dbReference>
<name>A0A381RB68_9ZZZZ</name>
<keyword evidence="1" id="KW-0732">Signal</keyword>
<protein>
    <recommendedName>
        <fullName evidence="2">Leucine-binding protein domain-containing protein</fullName>
    </recommendedName>
</protein>
<dbReference type="InterPro" id="IPR028082">
    <property type="entry name" value="Peripla_BP_I"/>
</dbReference>
<dbReference type="Gene3D" id="3.40.50.2300">
    <property type="match status" value="2"/>
</dbReference>
<feature type="domain" description="Leucine-binding protein" evidence="2">
    <location>
        <begin position="23"/>
        <end position="368"/>
    </location>
</feature>
<dbReference type="SUPFAM" id="SSF53822">
    <property type="entry name" value="Periplasmic binding protein-like I"/>
    <property type="match status" value="1"/>
</dbReference>
<dbReference type="CDD" id="cd06332">
    <property type="entry name" value="PBP1_aromatic_compounds-like"/>
    <property type="match status" value="1"/>
</dbReference>